<evidence type="ECO:0000256" key="1">
    <source>
        <dbReference type="ARBA" id="ARBA00004141"/>
    </source>
</evidence>
<feature type="transmembrane region" description="Helical" evidence="6">
    <location>
        <begin position="332"/>
        <end position="352"/>
    </location>
</feature>
<dbReference type="KEGG" id="tmn:UCRPA7_6187"/>
<dbReference type="HOGENOM" id="CLU_000960_8_0_1"/>
<reference evidence="8" key="1">
    <citation type="journal article" date="2013" name="Genome Announc.">
        <title>Draft genome sequence of the ascomycete Phaeoacremonium aleophilum strain UCR-PA7, a causal agent of the esca disease complex in grapevines.</title>
        <authorList>
            <person name="Blanco-Ulate B."/>
            <person name="Rolshausen P."/>
            <person name="Cantu D."/>
        </authorList>
    </citation>
    <scope>NUCLEOTIDE SEQUENCE [LARGE SCALE GENOMIC DNA]</scope>
    <source>
        <strain evidence="8">UCR-PA7</strain>
    </source>
</reference>
<feature type="transmembrane region" description="Helical" evidence="6">
    <location>
        <begin position="76"/>
        <end position="97"/>
    </location>
</feature>
<dbReference type="GO" id="GO:0022857">
    <property type="term" value="F:transmembrane transporter activity"/>
    <property type="evidence" value="ECO:0007669"/>
    <property type="project" value="InterPro"/>
</dbReference>
<feature type="transmembrane region" description="Helical" evidence="6">
    <location>
        <begin position="103"/>
        <end position="124"/>
    </location>
</feature>
<accession>R8BG84</accession>
<comment type="similarity">
    <text evidence="2">Belongs to the major facilitator superfamily. TCR/Tet family.</text>
</comment>
<evidence type="ECO:0000256" key="3">
    <source>
        <dbReference type="ARBA" id="ARBA00022692"/>
    </source>
</evidence>
<dbReference type="Gene3D" id="1.20.1720.10">
    <property type="entry name" value="Multidrug resistance protein D"/>
    <property type="match status" value="1"/>
</dbReference>
<dbReference type="EMBL" id="KB933222">
    <property type="protein sequence ID" value="EON98313.1"/>
    <property type="molecule type" value="Genomic_DNA"/>
</dbReference>
<keyword evidence="8" id="KW-1185">Reference proteome</keyword>
<evidence type="ECO:0000256" key="6">
    <source>
        <dbReference type="SAM" id="Phobius"/>
    </source>
</evidence>
<evidence type="ECO:0000256" key="2">
    <source>
        <dbReference type="ARBA" id="ARBA00007520"/>
    </source>
</evidence>
<dbReference type="InterPro" id="IPR011701">
    <property type="entry name" value="MFS"/>
</dbReference>
<feature type="transmembrane region" description="Helical" evidence="6">
    <location>
        <begin position="273"/>
        <end position="297"/>
    </location>
</feature>
<name>R8BG84_PHAM7</name>
<dbReference type="Gene3D" id="1.20.1250.20">
    <property type="entry name" value="MFS general substrate transporter like domains"/>
    <property type="match status" value="1"/>
</dbReference>
<feature type="transmembrane region" description="Helical" evidence="6">
    <location>
        <begin position="437"/>
        <end position="457"/>
    </location>
</feature>
<protein>
    <submittedName>
        <fullName evidence="7">Putative mfs multidrug protein</fullName>
    </submittedName>
</protein>
<feature type="transmembrane region" description="Helical" evidence="6">
    <location>
        <begin position="412"/>
        <end position="430"/>
    </location>
</feature>
<feature type="transmembrane region" description="Helical" evidence="6">
    <location>
        <begin position="186"/>
        <end position="204"/>
    </location>
</feature>
<dbReference type="Pfam" id="PF07690">
    <property type="entry name" value="MFS_1"/>
    <property type="match status" value="1"/>
</dbReference>
<dbReference type="OrthoDB" id="10021397at2759"/>
<organism evidence="7 8">
    <name type="scientific">Phaeoacremonium minimum (strain UCR-PA7)</name>
    <name type="common">Esca disease fungus</name>
    <name type="synonym">Togninia minima</name>
    <dbReference type="NCBI Taxonomy" id="1286976"/>
    <lineage>
        <taxon>Eukaryota</taxon>
        <taxon>Fungi</taxon>
        <taxon>Dikarya</taxon>
        <taxon>Ascomycota</taxon>
        <taxon>Pezizomycotina</taxon>
        <taxon>Sordariomycetes</taxon>
        <taxon>Sordariomycetidae</taxon>
        <taxon>Togniniales</taxon>
        <taxon>Togniniaceae</taxon>
        <taxon>Phaeoacremonium</taxon>
    </lineage>
</organism>
<sequence length="502" mass="53408">MQVYTGIMIGVGEMGVVCGPLIGGVFTEYVTWRWCFYINLPIGALCALLLVFMRVPDTNPKPRFSLELFRKLVPELDLFGFALFAPASVMFLLALQFGGNDYAWNSSVIIGLFCGAGATATFFCPWEYRMGDRAMMPGFLLKQRIVLCSLLHMACTMTLVSVPSYFLPSYFQSVLGTSPTMSGVDMLPNIVSQLLLIVLSGAALKVFGYYLVYAVGGATVSSVGMGLLSLLSPTSTTGQWIGYQILAGAGRGSSMQMGMVATQNVVKDSDISLAMALLVFGQNFFGAAFLVIANTIYDQSLISEIPRRAPPVSPQAALSAGGSANSIGIDRIFYFSAALAVASFFVAWGLGWKNVAAKKHAAQEWEAPRTMPSAAALTVYAFGGMCLVAGLTNLAKPEDALAALDLPATARSASNGMALAAVAIGLYYPLAAWQENTAVFVLTVPMRLLTATVFWLQGGPWRVPAAWEGSAALLTGLALAWDLRRARGGGGEERDVAARKAG</sequence>
<gene>
    <name evidence="7" type="ORF">UCRPA7_6187</name>
</gene>
<comment type="subcellular location">
    <subcellularLocation>
        <location evidence="1">Membrane</location>
        <topology evidence="1">Multi-pass membrane protein</topology>
    </subcellularLocation>
</comment>
<dbReference type="InterPro" id="IPR036259">
    <property type="entry name" value="MFS_trans_sf"/>
</dbReference>
<feature type="transmembrane region" description="Helical" evidence="6">
    <location>
        <begin position="7"/>
        <end position="30"/>
    </location>
</feature>
<dbReference type="AlphaFoldDB" id="R8BG84"/>
<dbReference type="RefSeq" id="XP_007916917.1">
    <property type="nucleotide sequence ID" value="XM_007918726.1"/>
</dbReference>
<feature type="transmembrane region" description="Helical" evidence="6">
    <location>
        <begin position="145"/>
        <end position="166"/>
    </location>
</feature>
<dbReference type="PANTHER" id="PTHR23501">
    <property type="entry name" value="MAJOR FACILITATOR SUPERFAMILY"/>
    <property type="match status" value="1"/>
</dbReference>
<evidence type="ECO:0000256" key="4">
    <source>
        <dbReference type="ARBA" id="ARBA00022989"/>
    </source>
</evidence>
<keyword evidence="4 6" id="KW-1133">Transmembrane helix</keyword>
<dbReference type="eggNOG" id="KOG0254">
    <property type="taxonomic scope" value="Eukaryota"/>
</dbReference>
<dbReference type="GO" id="GO:0005886">
    <property type="term" value="C:plasma membrane"/>
    <property type="evidence" value="ECO:0007669"/>
    <property type="project" value="TreeGrafter"/>
</dbReference>
<feature type="transmembrane region" description="Helical" evidence="6">
    <location>
        <begin position="36"/>
        <end position="55"/>
    </location>
</feature>
<proteinExistence type="inferred from homology"/>
<dbReference type="Proteomes" id="UP000014074">
    <property type="component" value="Unassembled WGS sequence"/>
</dbReference>
<dbReference type="PANTHER" id="PTHR23501:SF193">
    <property type="entry name" value="MULTIDRUG TRANSPORTER, PUTATIVE (AFU_ORTHOLOGUE AFUA_8G00940)-RELATED"/>
    <property type="match status" value="1"/>
</dbReference>
<dbReference type="GeneID" id="19326816"/>
<evidence type="ECO:0000313" key="7">
    <source>
        <dbReference type="EMBL" id="EON98313.1"/>
    </source>
</evidence>
<keyword evidence="5 6" id="KW-0472">Membrane</keyword>
<dbReference type="SUPFAM" id="SSF103473">
    <property type="entry name" value="MFS general substrate transporter"/>
    <property type="match status" value="1"/>
</dbReference>
<keyword evidence="3 6" id="KW-0812">Transmembrane</keyword>
<evidence type="ECO:0000256" key="5">
    <source>
        <dbReference type="ARBA" id="ARBA00023136"/>
    </source>
</evidence>
<evidence type="ECO:0000313" key="8">
    <source>
        <dbReference type="Proteomes" id="UP000014074"/>
    </source>
</evidence>
<feature type="transmembrane region" description="Helical" evidence="6">
    <location>
        <begin position="373"/>
        <end position="392"/>
    </location>
</feature>